<dbReference type="PANTHER" id="PTHR30081:SF8">
    <property type="entry name" value="PROTEIN TRANSLOCASE SUBUNIT SECF"/>
    <property type="match status" value="1"/>
</dbReference>
<feature type="region of interest" description="Disordered" evidence="10">
    <location>
        <begin position="314"/>
        <end position="366"/>
    </location>
</feature>
<dbReference type="SUPFAM" id="SSF82866">
    <property type="entry name" value="Multidrug efflux transporter AcrB transmembrane domain"/>
    <property type="match status" value="1"/>
</dbReference>
<dbReference type="InterPro" id="IPR022813">
    <property type="entry name" value="SecD/SecF_arch_bac"/>
</dbReference>
<keyword evidence="2 9" id="KW-0813">Transport</keyword>
<dbReference type="InterPro" id="IPR022645">
    <property type="entry name" value="SecD/SecF_bac"/>
</dbReference>
<keyword evidence="13" id="KW-1185">Reference proteome</keyword>
<evidence type="ECO:0000256" key="8">
    <source>
        <dbReference type="ARBA" id="ARBA00023136"/>
    </source>
</evidence>
<comment type="subcellular location">
    <subcellularLocation>
        <location evidence="1 9">Cell membrane</location>
        <topology evidence="1 9">Multi-pass membrane protein</topology>
    </subcellularLocation>
</comment>
<comment type="similarity">
    <text evidence="9">Belongs to the SecD/SecF family. SecF subfamily.</text>
</comment>
<keyword evidence="3 9" id="KW-1003">Cell membrane</keyword>
<evidence type="ECO:0000313" key="13">
    <source>
        <dbReference type="Proteomes" id="UP001243212"/>
    </source>
</evidence>
<evidence type="ECO:0000256" key="2">
    <source>
        <dbReference type="ARBA" id="ARBA00022448"/>
    </source>
</evidence>
<feature type="compositionally biased region" description="Basic residues" evidence="10">
    <location>
        <begin position="357"/>
        <end position="366"/>
    </location>
</feature>
<evidence type="ECO:0000256" key="1">
    <source>
        <dbReference type="ARBA" id="ARBA00004651"/>
    </source>
</evidence>
<feature type="transmembrane region" description="Helical" evidence="9">
    <location>
        <begin position="25"/>
        <end position="43"/>
    </location>
</feature>
<gene>
    <name evidence="9" type="primary">secF</name>
    <name evidence="12" type="ORF">J2S70_001746</name>
</gene>
<comment type="caution">
    <text evidence="12">The sequence shown here is derived from an EMBL/GenBank/DDBJ whole genome shotgun (WGS) entry which is preliminary data.</text>
</comment>
<evidence type="ECO:0000256" key="6">
    <source>
        <dbReference type="ARBA" id="ARBA00022989"/>
    </source>
</evidence>
<keyword evidence="8 9" id="KW-0472">Membrane</keyword>
<feature type="transmembrane region" description="Helical" evidence="9">
    <location>
        <begin position="276"/>
        <end position="303"/>
    </location>
</feature>
<evidence type="ECO:0000259" key="11">
    <source>
        <dbReference type="Pfam" id="PF02355"/>
    </source>
</evidence>
<dbReference type="EMBL" id="JAUSQX010000001">
    <property type="protein sequence ID" value="MDP9807164.1"/>
    <property type="molecule type" value="Genomic_DNA"/>
</dbReference>
<evidence type="ECO:0000256" key="4">
    <source>
        <dbReference type="ARBA" id="ARBA00022692"/>
    </source>
</evidence>
<dbReference type="HAMAP" id="MF_01464_B">
    <property type="entry name" value="SecF_B"/>
    <property type="match status" value="1"/>
</dbReference>
<evidence type="ECO:0000256" key="10">
    <source>
        <dbReference type="SAM" id="MobiDB-lite"/>
    </source>
</evidence>
<keyword evidence="5 9" id="KW-0653">Protein transport</keyword>
<evidence type="ECO:0000256" key="7">
    <source>
        <dbReference type="ARBA" id="ARBA00023010"/>
    </source>
</evidence>
<dbReference type="InterPro" id="IPR048634">
    <property type="entry name" value="SecD_SecF_C"/>
</dbReference>
<dbReference type="RefSeq" id="WP_307683333.1">
    <property type="nucleotide sequence ID" value="NZ_JAUSQX010000001.1"/>
</dbReference>
<dbReference type="PANTHER" id="PTHR30081">
    <property type="entry name" value="PROTEIN-EXPORT MEMBRANE PROTEIN SEC"/>
    <property type="match status" value="1"/>
</dbReference>
<comment type="subunit">
    <text evidence="9">Forms a complex with SecD. Part of the essential Sec protein translocation apparatus which comprises SecA, SecYEG and auxiliary proteins SecDF. Other proteins may also be involved.</text>
</comment>
<dbReference type="PRINTS" id="PR01755">
    <property type="entry name" value="SECFTRNLCASE"/>
</dbReference>
<evidence type="ECO:0000256" key="9">
    <source>
        <dbReference type="HAMAP-Rule" id="MF_01464"/>
    </source>
</evidence>
<protein>
    <recommendedName>
        <fullName evidence="9">Protein-export membrane protein SecF</fullName>
    </recommendedName>
</protein>
<comment type="function">
    <text evidence="9">Part of the Sec protein translocase complex. Interacts with the SecYEG preprotein conducting channel. SecDF uses the proton motive force (PMF) to complete protein translocation after the ATP-dependent function of SecA.</text>
</comment>
<sequence length="366" mass="39964">MSMYSIGNDLYTGKRSLDIVGRRKIGFSVAILLVIVSIAAFIIREPNLGIEFRGGSQFTISGTQTLEHKPAYDVVAEVSNSVPRVSNVGQNSVRVQTQELDDQATQQVREALAQAYDVEVSDVTSTFIGPSWGQDILAQALRAMIIFMVAISVILIAYFRSWTIAVGAIGALFHDFVVTLGVYWILGLEISPATVIGLLTIMGYSLYDTVVVFDKVRENTTELTEQYELTYAEEANLAINQTLIRSLNTSVTGLLPVIAVLVIGVWILGADTLRDLSLVMFVGMLLSAISSIFVAAPLAVALAERNPNIRAHTQEVLARRTKDDPTAETESNEGELSGTMASERVAGGHRGQSSQPKRQKKKRKKR</sequence>
<dbReference type="InterPro" id="IPR005665">
    <property type="entry name" value="SecF_bac"/>
</dbReference>
<feature type="domain" description="Protein export membrane protein SecD/SecF C-terminal" evidence="11">
    <location>
        <begin position="112"/>
        <end position="304"/>
    </location>
</feature>
<evidence type="ECO:0000256" key="3">
    <source>
        <dbReference type="ARBA" id="ARBA00022475"/>
    </source>
</evidence>
<accession>A0ABT9NIJ8</accession>
<feature type="transmembrane region" description="Helical" evidence="9">
    <location>
        <begin position="140"/>
        <end position="159"/>
    </location>
</feature>
<dbReference type="Proteomes" id="UP001243212">
    <property type="component" value="Unassembled WGS sequence"/>
</dbReference>
<dbReference type="InterPro" id="IPR022646">
    <property type="entry name" value="SecD/SecF_CS"/>
</dbReference>
<proteinExistence type="inferred from homology"/>
<feature type="transmembrane region" description="Helical" evidence="9">
    <location>
        <begin position="166"/>
        <end position="186"/>
    </location>
</feature>
<dbReference type="Gene3D" id="1.20.1640.10">
    <property type="entry name" value="Multidrug efflux transporter AcrB transmembrane domain"/>
    <property type="match status" value="1"/>
</dbReference>
<reference evidence="12 13" key="1">
    <citation type="submission" date="2023-07" db="EMBL/GenBank/DDBJ databases">
        <title>Sequencing the genomes of 1000 actinobacteria strains.</title>
        <authorList>
            <person name="Klenk H.-P."/>
        </authorList>
    </citation>
    <scope>NUCLEOTIDE SEQUENCE [LARGE SCALE GENOMIC DNA]</scope>
    <source>
        <strain evidence="12 13">DSM 17163</strain>
    </source>
</reference>
<dbReference type="Pfam" id="PF02355">
    <property type="entry name" value="SecD_SecF_C"/>
    <property type="match status" value="1"/>
</dbReference>
<keyword evidence="6 9" id="KW-1133">Transmembrane helix</keyword>
<evidence type="ECO:0000256" key="5">
    <source>
        <dbReference type="ARBA" id="ARBA00022927"/>
    </source>
</evidence>
<dbReference type="Pfam" id="PF07549">
    <property type="entry name" value="Sec_GG"/>
    <property type="match status" value="1"/>
</dbReference>
<feature type="transmembrane region" description="Helical" evidence="9">
    <location>
        <begin position="251"/>
        <end position="270"/>
    </location>
</feature>
<organism evidence="12 13">
    <name type="scientific">Trueperella bonasi</name>
    <dbReference type="NCBI Taxonomy" id="312286"/>
    <lineage>
        <taxon>Bacteria</taxon>
        <taxon>Bacillati</taxon>
        <taxon>Actinomycetota</taxon>
        <taxon>Actinomycetes</taxon>
        <taxon>Actinomycetales</taxon>
        <taxon>Actinomycetaceae</taxon>
        <taxon>Trueperella</taxon>
    </lineage>
</organism>
<evidence type="ECO:0000313" key="12">
    <source>
        <dbReference type="EMBL" id="MDP9807164.1"/>
    </source>
</evidence>
<keyword evidence="7 9" id="KW-0811">Translocation</keyword>
<keyword evidence="4 9" id="KW-0812">Transmembrane</keyword>
<feature type="transmembrane region" description="Helical" evidence="9">
    <location>
        <begin position="192"/>
        <end position="213"/>
    </location>
</feature>
<dbReference type="NCBIfam" id="TIGR00966">
    <property type="entry name" value="transloc_SecF"/>
    <property type="match status" value="1"/>
</dbReference>
<name>A0ABT9NIJ8_9ACTO</name>